<keyword evidence="4" id="KW-0808">Transferase</keyword>
<evidence type="ECO:0000313" key="10">
    <source>
        <dbReference type="EMBL" id="MRX77824.1"/>
    </source>
</evidence>
<dbReference type="Proteomes" id="UP000487757">
    <property type="component" value="Unassembled WGS sequence"/>
</dbReference>
<dbReference type="CDD" id="cd00082">
    <property type="entry name" value="HisKA"/>
    <property type="match status" value="1"/>
</dbReference>
<proteinExistence type="predicted"/>
<sequence>MTGPKKSVNSHLETGTKDSISLAGHSEMFSRELLNAIPQQIWTTDEQGILNNVNDQVSRDLGIENQVIISAGWSIFMHPDDLSHSLANWNESLETGHEYVNEVRLRFADGYYYWHLIRAKRILHNQGYIWVGSNTNINEQKANESRKDEFISIASHELKTPLTAIKGFTQMLSRQISETKASSFLHRITSQLERLEKLIADLMDVSKINAGKMAFNLAEFDFSKMLRETVAGLQQVYPKYQLILQDQAPIHFKGDQFRLEQVVQNFVANAVKYSPDADLVLIKATLEQDYLIVSVTDYGIGIKPEHLSKLFDRYYRADNSSARFEGLGLGLYISADIIKRHGGSFWIESEQGKGSTFHFKLPLSVGQTILPEVKIPDRYKDKYISIKCNNENGIMHVEWYGHQDMHSVKHGGKLMIEYLRNNRCSKVFNDNRAVLGTWSEASDWAANVWLPLMELAGLRHFAWVFSASAFSQLSAKKSVENEEATSDVRFFANAENAWQWLHALSPKKS</sequence>
<evidence type="ECO:0000256" key="1">
    <source>
        <dbReference type="ARBA" id="ARBA00000085"/>
    </source>
</evidence>
<reference evidence="10 11" key="1">
    <citation type="submission" date="2019-11" db="EMBL/GenBank/DDBJ databases">
        <title>Pedobacter petrophilus genome.</title>
        <authorList>
            <person name="Feldbauer M.J."/>
            <person name="Newman J.D."/>
        </authorList>
    </citation>
    <scope>NUCLEOTIDE SEQUENCE [LARGE SCALE GENOMIC DNA]</scope>
    <source>
        <strain evidence="10 11">LMG 29686</strain>
    </source>
</reference>
<dbReference type="Pfam" id="PF00512">
    <property type="entry name" value="HisKA"/>
    <property type="match status" value="1"/>
</dbReference>
<dbReference type="SUPFAM" id="SSF47384">
    <property type="entry name" value="Homodimeric domain of signal transducing histidine kinase"/>
    <property type="match status" value="1"/>
</dbReference>
<gene>
    <name evidence="10" type="ORF">GJU39_17210</name>
</gene>
<dbReference type="PROSITE" id="PS50112">
    <property type="entry name" value="PAS"/>
    <property type="match status" value="1"/>
</dbReference>
<evidence type="ECO:0000313" key="11">
    <source>
        <dbReference type="Proteomes" id="UP000487757"/>
    </source>
</evidence>
<evidence type="ECO:0000256" key="2">
    <source>
        <dbReference type="ARBA" id="ARBA00012438"/>
    </source>
</evidence>
<dbReference type="FunFam" id="1.10.287.130:FF:000001">
    <property type="entry name" value="Two-component sensor histidine kinase"/>
    <property type="match status" value="1"/>
</dbReference>
<comment type="caution">
    <text evidence="10">The sequence shown here is derived from an EMBL/GenBank/DDBJ whole genome shotgun (WGS) entry which is preliminary data.</text>
</comment>
<dbReference type="SMART" id="SM00388">
    <property type="entry name" value="HisKA"/>
    <property type="match status" value="1"/>
</dbReference>
<evidence type="ECO:0000256" key="3">
    <source>
        <dbReference type="ARBA" id="ARBA00022553"/>
    </source>
</evidence>
<keyword evidence="3" id="KW-0597">Phosphoprotein</keyword>
<dbReference type="InterPro" id="IPR050736">
    <property type="entry name" value="Sensor_HK_Regulatory"/>
</dbReference>
<keyword evidence="5" id="KW-0418">Kinase</keyword>
<dbReference type="EC" id="2.7.13.3" evidence="2"/>
<organism evidence="10 11">
    <name type="scientific">Pedobacter petrophilus</name>
    <dbReference type="NCBI Taxonomy" id="1908241"/>
    <lineage>
        <taxon>Bacteria</taxon>
        <taxon>Pseudomonadati</taxon>
        <taxon>Bacteroidota</taxon>
        <taxon>Sphingobacteriia</taxon>
        <taxon>Sphingobacteriales</taxon>
        <taxon>Sphingobacteriaceae</taxon>
        <taxon>Pedobacter</taxon>
    </lineage>
</organism>
<dbReference type="InterPro" id="IPR003661">
    <property type="entry name" value="HisK_dim/P_dom"/>
</dbReference>
<dbReference type="InterPro" id="IPR036097">
    <property type="entry name" value="HisK_dim/P_sf"/>
</dbReference>
<dbReference type="OrthoDB" id="9813151at2"/>
<dbReference type="PRINTS" id="PR00344">
    <property type="entry name" value="BCTRLSENSOR"/>
</dbReference>
<dbReference type="Gene3D" id="3.30.450.20">
    <property type="entry name" value="PAS domain"/>
    <property type="match status" value="1"/>
</dbReference>
<dbReference type="SMART" id="SM00387">
    <property type="entry name" value="HATPase_c"/>
    <property type="match status" value="1"/>
</dbReference>
<dbReference type="Pfam" id="PF08447">
    <property type="entry name" value="PAS_3"/>
    <property type="match status" value="1"/>
</dbReference>
<dbReference type="InterPro" id="IPR000014">
    <property type="entry name" value="PAS"/>
</dbReference>
<dbReference type="FunFam" id="3.30.565.10:FF:000006">
    <property type="entry name" value="Sensor histidine kinase WalK"/>
    <property type="match status" value="1"/>
</dbReference>
<protein>
    <recommendedName>
        <fullName evidence="2">histidine kinase</fullName>
        <ecNumber evidence="2">2.7.13.3</ecNumber>
    </recommendedName>
</protein>
<feature type="domain" description="Histidine kinase" evidence="8">
    <location>
        <begin position="153"/>
        <end position="365"/>
    </location>
</feature>
<name>A0A7K0G386_9SPHI</name>
<feature type="domain" description="PAS" evidence="9">
    <location>
        <begin position="26"/>
        <end position="96"/>
    </location>
</feature>
<dbReference type="GO" id="GO:0000155">
    <property type="term" value="F:phosphorelay sensor kinase activity"/>
    <property type="evidence" value="ECO:0007669"/>
    <property type="project" value="InterPro"/>
</dbReference>
<dbReference type="CDD" id="cd00130">
    <property type="entry name" value="PAS"/>
    <property type="match status" value="1"/>
</dbReference>
<evidence type="ECO:0000256" key="7">
    <source>
        <dbReference type="ARBA" id="ARBA00023136"/>
    </source>
</evidence>
<dbReference type="Pfam" id="PF02518">
    <property type="entry name" value="HATPase_c"/>
    <property type="match status" value="1"/>
</dbReference>
<dbReference type="InterPro" id="IPR004358">
    <property type="entry name" value="Sig_transdc_His_kin-like_C"/>
</dbReference>
<dbReference type="InterPro" id="IPR005467">
    <property type="entry name" value="His_kinase_dom"/>
</dbReference>
<dbReference type="PANTHER" id="PTHR43711:SF1">
    <property type="entry name" value="HISTIDINE KINASE 1"/>
    <property type="match status" value="1"/>
</dbReference>
<dbReference type="SUPFAM" id="SSF55785">
    <property type="entry name" value="PYP-like sensor domain (PAS domain)"/>
    <property type="match status" value="1"/>
</dbReference>
<dbReference type="Gene3D" id="1.10.287.130">
    <property type="match status" value="1"/>
</dbReference>
<accession>A0A7K0G386</accession>
<evidence type="ECO:0000256" key="4">
    <source>
        <dbReference type="ARBA" id="ARBA00022679"/>
    </source>
</evidence>
<keyword evidence="11" id="KW-1185">Reference proteome</keyword>
<dbReference type="SUPFAM" id="SSF55874">
    <property type="entry name" value="ATPase domain of HSP90 chaperone/DNA topoisomerase II/histidine kinase"/>
    <property type="match status" value="1"/>
</dbReference>
<keyword evidence="7" id="KW-0472">Membrane</keyword>
<dbReference type="RefSeq" id="WP_154282237.1">
    <property type="nucleotide sequence ID" value="NZ_WKKH01000032.1"/>
</dbReference>
<dbReference type="Gene3D" id="3.30.565.10">
    <property type="entry name" value="Histidine kinase-like ATPase, C-terminal domain"/>
    <property type="match status" value="1"/>
</dbReference>
<dbReference type="PROSITE" id="PS50109">
    <property type="entry name" value="HIS_KIN"/>
    <property type="match status" value="1"/>
</dbReference>
<evidence type="ECO:0000259" key="9">
    <source>
        <dbReference type="PROSITE" id="PS50112"/>
    </source>
</evidence>
<dbReference type="InterPro" id="IPR036890">
    <property type="entry name" value="HATPase_C_sf"/>
</dbReference>
<dbReference type="InterPro" id="IPR003594">
    <property type="entry name" value="HATPase_dom"/>
</dbReference>
<dbReference type="PANTHER" id="PTHR43711">
    <property type="entry name" value="TWO-COMPONENT HISTIDINE KINASE"/>
    <property type="match status" value="1"/>
</dbReference>
<evidence type="ECO:0000256" key="6">
    <source>
        <dbReference type="ARBA" id="ARBA00023012"/>
    </source>
</evidence>
<dbReference type="AlphaFoldDB" id="A0A7K0G386"/>
<dbReference type="CDD" id="cd00075">
    <property type="entry name" value="HATPase"/>
    <property type="match status" value="1"/>
</dbReference>
<comment type="catalytic activity">
    <reaction evidence="1">
        <text>ATP + protein L-histidine = ADP + protein N-phospho-L-histidine.</text>
        <dbReference type="EC" id="2.7.13.3"/>
    </reaction>
</comment>
<dbReference type="EMBL" id="WKKH01000032">
    <property type="protein sequence ID" value="MRX77824.1"/>
    <property type="molecule type" value="Genomic_DNA"/>
</dbReference>
<dbReference type="InterPro" id="IPR035965">
    <property type="entry name" value="PAS-like_dom_sf"/>
</dbReference>
<dbReference type="NCBIfam" id="TIGR00229">
    <property type="entry name" value="sensory_box"/>
    <property type="match status" value="1"/>
</dbReference>
<dbReference type="InterPro" id="IPR013655">
    <property type="entry name" value="PAS_fold_3"/>
</dbReference>
<evidence type="ECO:0000256" key="5">
    <source>
        <dbReference type="ARBA" id="ARBA00022777"/>
    </source>
</evidence>
<keyword evidence="6" id="KW-0902">Two-component regulatory system</keyword>
<evidence type="ECO:0000259" key="8">
    <source>
        <dbReference type="PROSITE" id="PS50109"/>
    </source>
</evidence>